<protein>
    <submittedName>
        <fullName evidence="1">Endopolyphosphatase</fullName>
        <ecNumber evidence="1">3.6.1.10</ecNumber>
    </submittedName>
</protein>
<keyword evidence="1" id="KW-0378">Hydrolase</keyword>
<dbReference type="Proteomes" id="UP001281147">
    <property type="component" value="Unassembled WGS sequence"/>
</dbReference>
<evidence type="ECO:0000313" key="2">
    <source>
        <dbReference type="Proteomes" id="UP001281147"/>
    </source>
</evidence>
<organism evidence="1 2">
    <name type="scientific">Vermiconidia calcicola</name>
    <dbReference type="NCBI Taxonomy" id="1690605"/>
    <lineage>
        <taxon>Eukaryota</taxon>
        <taxon>Fungi</taxon>
        <taxon>Dikarya</taxon>
        <taxon>Ascomycota</taxon>
        <taxon>Pezizomycotina</taxon>
        <taxon>Dothideomycetes</taxon>
        <taxon>Dothideomycetidae</taxon>
        <taxon>Mycosphaerellales</taxon>
        <taxon>Extremaceae</taxon>
        <taxon>Vermiconidia</taxon>
    </lineage>
</organism>
<reference evidence="1" key="1">
    <citation type="submission" date="2023-07" db="EMBL/GenBank/DDBJ databases">
        <title>Black Yeasts Isolated from many extreme environments.</title>
        <authorList>
            <person name="Coleine C."/>
            <person name="Stajich J.E."/>
            <person name="Selbmann L."/>
        </authorList>
    </citation>
    <scope>NUCLEOTIDE SEQUENCE</scope>
    <source>
        <strain evidence="1">CCFEE 5714</strain>
    </source>
</reference>
<comment type="caution">
    <text evidence="1">The sequence shown here is derived from an EMBL/GenBank/DDBJ whole genome shotgun (WGS) entry which is preliminary data.</text>
</comment>
<accession>A0ACC3N3A9</accession>
<evidence type="ECO:0000313" key="1">
    <source>
        <dbReference type="EMBL" id="KAK3708879.1"/>
    </source>
</evidence>
<proteinExistence type="predicted"/>
<keyword evidence="2" id="KW-1185">Reference proteome</keyword>
<gene>
    <name evidence="1" type="primary">PPN1_2</name>
    <name evidence="1" type="ORF">LTR37_011209</name>
</gene>
<sequence length="697" mass="80428">MGVIGRICLFASLVGVLTASPVQVPLQDPGSQDASVLQHLERKRTLQGRFLHITDFHPDQFYEVYSSTTDDYACHGGEGPAGIYGAETSDCDSPISLINKTMDWIGKELRDKVDFVIWTGDSARHDNDEGIPRTEKQVVGLNQLMVDKMFETFGKHNGDEGDENPNNDYVVPIVPSLGNNDILPHNIFRKGPDKWTRTYGKLWKSFIPEEQKHQFEQGGWFYVEVIPNKLAVFSLNTLYFFTSNAAADGCAIHSEPGYRQMEWLRIQLQFMRDRGMKAMLTGHVPPTRESSKTSWDETCWQKYTLWLRQYRDVIVSTHYGHFNYDHFILQDFKHIDKETRHGRMPEHETESTEDDLHAAVSANYFLELRDGWSRLPHPPKSMRWITQLEQDIAELYESEHPYLHLKAVLMDIFKSKKKKKKQKKQKRNRKEREYLKEMGGEFAERFAASFVSASVVPNLYPTLRVFEYNITGLDEHSSHHGIVPPRVSPFDEDSDVDVERSKRQKKNKFTVPKSPSKSAPPGPAYSPQTLSLVRFTQYLANLTRINNDFESLSSSSVKQSDELNSAKWKPGKHDGKPLPDKDYQPSPKKFKYEVHYDTKHDDVYRLKDLTMPNIVDLARRIGSFEGKAAVEAEADPQGCEIESAGDLVEVEKKKKHKKKHKKKKKKQKRQDEAWYTFVRRAYVETLDPKELEEEFGS</sequence>
<name>A0ACC3N3A9_9PEZI</name>
<dbReference type="EC" id="3.6.1.10" evidence="1"/>
<dbReference type="EMBL" id="JAUTXU010000097">
    <property type="protein sequence ID" value="KAK3708879.1"/>
    <property type="molecule type" value="Genomic_DNA"/>
</dbReference>